<gene>
    <name evidence="4" type="primary">LOC103513527</name>
</gene>
<dbReference type="Gene3D" id="1.20.930.40">
    <property type="entry name" value="Transferrin receptor-like, dimerisation domain"/>
    <property type="match status" value="1"/>
</dbReference>
<proteinExistence type="inferred from homology"/>
<name>A0A3Q0J6C5_DIACI</name>
<dbReference type="InterPro" id="IPR039373">
    <property type="entry name" value="Peptidase_M28B"/>
</dbReference>
<evidence type="ECO:0000259" key="2">
    <source>
        <dbReference type="Pfam" id="PF04389"/>
    </source>
</evidence>
<protein>
    <submittedName>
        <fullName evidence="4">N-acetylated-alpha-linked acidic dipeptidase 2-like isoform X1</fullName>
    </submittedName>
</protein>
<feature type="domain" description="Peptidase M28" evidence="2">
    <location>
        <begin position="28"/>
        <end position="189"/>
    </location>
</feature>
<dbReference type="PANTHER" id="PTHR10404:SF77">
    <property type="entry name" value="GLUTAMATE CARBOXYPEPTIDASE 2 HOMOLOG"/>
    <property type="match status" value="1"/>
</dbReference>
<dbReference type="PaxDb" id="121845-A0A3Q0J6C5"/>
<sequence length="411" mass="46533">MEELQMGLEEPDRYVLMGSSRASLETNATDVLGATAAMMEIAKIFGNLKKNKIWVPRRSVVVVSWGLEGDGHFNSESWAQQHSLLMRERAVAYLSVERAVKGKTDGRLRVNCAPMLKQTVFDTAKLIPNPKSSELKAGIHTVLDTWNKTQKKFETYEPSIDSISGEGDYQMFLHEQGIPSLDFGYDTVDGSPISGVYNNDFIDANFSLHRAVAELWAMLVWSVADTPRLPLEVTRYVEFIEKSYAIINLTYRDLIQNHTLPIEQLGGAIKEFMESALFFTHELNDVDQTDILRMRVVNDKLVQLEKVMRCNHYSAKISIRHAVLSEGPLLNGYGFGILQELLRDFNLLSDDATRSKIIQHISILSRCFQDAALLIMNVVYSLTGEKISSLSELDQKTMQMQFDRTPNLLEK</sequence>
<accession>A0A3Q0J6C5</accession>
<dbReference type="FunFam" id="3.40.630.10:FF:000101">
    <property type="entry name" value="N-acetylated alpha-linked acidic dipeptidase like 1"/>
    <property type="match status" value="1"/>
</dbReference>
<evidence type="ECO:0000313" key="3">
    <source>
        <dbReference type="Proteomes" id="UP000079169"/>
    </source>
</evidence>
<keyword evidence="3" id="KW-1185">Reference proteome</keyword>
<dbReference type="RefSeq" id="XP_026682503.1">
    <property type="nucleotide sequence ID" value="XM_026826702.1"/>
</dbReference>
<dbReference type="SUPFAM" id="SSF53187">
    <property type="entry name" value="Zn-dependent exopeptidases"/>
    <property type="match status" value="1"/>
</dbReference>
<dbReference type="InterPro" id="IPR007484">
    <property type="entry name" value="Peptidase_M28"/>
</dbReference>
<comment type="similarity">
    <text evidence="1">Belongs to the peptidase M28 family. M28B subfamily.</text>
</comment>
<dbReference type="GeneID" id="103513527"/>
<dbReference type="Proteomes" id="UP000079169">
    <property type="component" value="Unplaced"/>
</dbReference>
<dbReference type="STRING" id="121845.A0A3Q0J6C5"/>
<dbReference type="SUPFAM" id="SSF47672">
    <property type="entry name" value="Transferrin receptor-like dimerisation domain"/>
    <property type="match status" value="1"/>
</dbReference>
<reference evidence="4" key="1">
    <citation type="submission" date="2025-08" db="UniProtKB">
        <authorList>
            <consortium name="RefSeq"/>
        </authorList>
    </citation>
    <scope>IDENTIFICATION</scope>
</reference>
<dbReference type="KEGG" id="dci:103513527"/>
<dbReference type="Pfam" id="PF04389">
    <property type="entry name" value="Peptidase_M28"/>
    <property type="match status" value="1"/>
</dbReference>
<dbReference type="Gene3D" id="3.40.630.10">
    <property type="entry name" value="Zn peptidases"/>
    <property type="match status" value="1"/>
</dbReference>
<dbReference type="GO" id="GO:0004180">
    <property type="term" value="F:carboxypeptidase activity"/>
    <property type="evidence" value="ECO:0007669"/>
    <property type="project" value="TreeGrafter"/>
</dbReference>
<dbReference type="AlphaFoldDB" id="A0A3Q0J6C5"/>
<organism evidence="3 4">
    <name type="scientific">Diaphorina citri</name>
    <name type="common">Asian citrus psyllid</name>
    <dbReference type="NCBI Taxonomy" id="121845"/>
    <lineage>
        <taxon>Eukaryota</taxon>
        <taxon>Metazoa</taxon>
        <taxon>Ecdysozoa</taxon>
        <taxon>Arthropoda</taxon>
        <taxon>Hexapoda</taxon>
        <taxon>Insecta</taxon>
        <taxon>Pterygota</taxon>
        <taxon>Neoptera</taxon>
        <taxon>Paraneoptera</taxon>
        <taxon>Hemiptera</taxon>
        <taxon>Sternorrhyncha</taxon>
        <taxon>Psylloidea</taxon>
        <taxon>Psyllidae</taxon>
        <taxon>Diaphorininae</taxon>
        <taxon>Diaphorina</taxon>
    </lineage>
</organism>
<evidence type="ECO:0000256" key="1">
    <source>
        <dbReference type="ARBA" id="ARBA00005634"/>
    </source>
</evidence>
<dbReference type="PANTHER" id="PTHR10404">
    <property type="entry name" value="N-ACETYLATED-ALPHA-LINKED ACIDIC DIPEPTIDASE"/>
    <property type="match status" value="1"/>
</dbReference>
<dbReference type="InterPro" id="IPR036757">
    <property type="entry name" value="TFR-like_dimer_dom_sf"/>
</dbReference>
<evidence type="ECO:0000313" key="4">
    <source>
        <dbReference type="RefSeq" id="XP_026682503.1"/>
    </source>
</evidence>